<evidence type="ECO:0000313" key="2">
    <source>
        <dbReference type="Proteomes" id="UP000664904"/>
    </source>
</evidence>
<dbReference type="InterPro" id="IPR029063">
    <property type="entry name" value="SAM-dependent_MTases_sf"/>
</dbReference>
<gene>
    <name evidence="1" type="ORF">J5O05_12510</name>
</gene>
<dbReference type="KEGG" id="pxi:J5O05_12510"/>
<dbReference type="Gene3D" id="3.40.50.150">
    <property type="entry name" value="Vaccinia Virus protein VP39"/>
    <property type="match status" value="1"/>
</dbReference>
<sequence>MERLKETNGKPVSAYADPSIDSLLKHSIRTQLESLLQSKISVEQRIELLQKSFVDAISLILSDTKVTHHQLVKAFETMYDQAVQSMALAELSQEVLTRQYISPTGLIMSPYNCKHTIKDVYRIKGYARGIDKAIQSKIKHKAKINILYPACGPFAPLILPLLSYYKDTKKYSAQQLQVMLIDVQPGAVMTLRQLVKDLQLDEYISLIEEVDATQFVPDVGIDLLVLEAMQHGFTKEGQLSIAKHLVQFLNIDGWMIPQNVSVRGMMVIGETEFNQQWKAADYSHSTKLSDVAQQDRIELGEIMKINKSTLLGLEEVELEGGVKVVPANQVVLPVGVTDMSKRIFAVYAQIETFAQEGVEQYDSGITHPRPDTSIYIDLKPKDIEHTHFVASSGDTVQFFYQLSGLPGFVPVKIQGQTDA</sequence>
<evidence type="ECO:0000313" key="1">
    <source>
        <dbReference type="EMBL" id="QTH70735.1"/>
    </source>
</evidence>
<dbReference type="AlphaFoldDB" id="A0A975HM64"/>
<dbReference type="RefSeq" id="WP_208842319.1">
    <property type="nucleotide sequence ID" value="NZ_CP072133.1"/>
</dbReference>
<dbReference type="Proteomes" id="UP000664904">
    <property type="component" value="Chromosome"/>
</dbReference>
<accession>A0A975HM64</accession>
<organism evidence="1 2">
    <name type="scientific">Pseudoalteromonas xiamenensis</name>
    <dbReference type="NCBI Taxonomy" id="882626"/>
    <lineage>
        <taxon>Bacteria</taxon>
        <taxon>Pseudomonadati</taxon>
        <taxon>Pseudomonadota</taxon>
        <taxon>Gammaproteobacteria</taxon>
        <taxon>Alteromonadales</taxon>
        <taxon>Pseudoalteromonadaceae</taxon>
        <taxon>Pseudoalteromonas</taxon>
    </lineage>
</organism>
<proteinExistence type="predicted"/>
<reference evidence="1" key="1">
    <citation type="submission" date="2021-03" db="EMBL/GenBank/DDBJ databases">
        <title>Complete Genome of Pseudoalteromonas xiamenensis STKMTI.2, a new potential marine bacterium producing anti-Vibrio compounds.</title>
        <authorList>
            <person name="Handayani D.P."/>
            <person name="Isnansetyo A."/>
            <person name="Istiqomah I."/>
            <person name="Jumina J."/>
        </authorList>
    </citation>
    <scope>NUCLEOTIDE SEQUENCE</scope>
    <source>
        <strain evidence="1">STKMTI.2</strain>
    </source>
</reference>
<name>A0A975HM64_9GAMM</name>
<dbReference type="EMBL" id="CP072133">
    <property type="protein sequence ID" value="QTH70735.1"/>
    <property type="molecule type" value="Genomic_DNA"/>
</dbReference>
<protein>
    <submittedName>
        <fullName evidence="1">Uncharacterized protein</fullName>
    </submittedName>
</protein>
<dbReference type="SUPFAM" id="SSF53335">
    <property type="entry name" value="S-adenosyl-L-methionine-dependent methyltransferases"/>
    <property type="match status" value="1"/>
</dbReference>
<keyword evidence="2" id="KW-1185">Reference proteome</keyword>